<dbReference type="Proteomes" id="UP000509510">
    <property type="component" value="Chromosome II"/>
</dbReference>
<dbReference type="GO" id="GO:0000981">
    <property type="term" value="F:DNA-binding transcription factor activity, RNA polymerase II-specific"/>
    <property type="evidence" value="ECO:0007669"/>
    <property type="project" value="InterPro"/>
</dbReference>
<feature type="region of interest" description="Disordered" evidence="5">
    <location>
        <begin position="189"/>
        <end position="209"/>
    </location>
</feature>
<dbReference type="KEGG" id="trg:TRUGW13939_02723"/>
<dbReference type="SUPFAM" id="SSF57701">
    <property type="entry name" value="Zn2/Cys6 DNA-binding domain"/>
    <property type="match status" value="1"/>
</dbReference>
<evidence type="ECO:0000256" key="3">
    <source>
        <dbReference type="ARBA" id="ARBA00023163"/>
    </source>
</evidence>
<evidence type="ECO:0000256" key="5">
    <source>
        <dbReference type="SAM" id="MobiDB-lite"/>
    </source>
</evidence>
<feature type="region of interest" description="Disordered" evidence="5">
    <location>
        <begin position="61"/>
        <end position="85"/>
    </location>
</feature>
<organism evidence="6 7">
    <name type="scientific">Talaromyces rugulosus</name>
    <name type="common">Penicillium rugulosum</name>
    <dbReference type="NCBI Taxonomy" id="121627"/>
    <lineage>
        <taxon>Eukaryota</taxon>
        <taxon>Fungi</taxon>
        <taxon>Dikarya</taxon>
        <taxon>Ascomycota</taxon>
        <taxon>Pezizomycotina</taxon>
        <taxon>Eurotiomycetes</taxon>
        <taxon>Eurotiomycetidae</taxon>
        <taxon>Eurotiales</taxon>
        <taxon>Trichocomaceae</taxon>
        <taxon>Talaromyces</taxon>
        <taxon>Talaromyces sect. Islandici</taxon>
    </lineage>
</organism>
<sequence length="811" mass="92153">MEKRRQNLSCEECRKSKKACDGYLVNSSLGAKDSNVLVSCSYCLRTKKRCSLNPRWAQVYQPGDRQENGLPQRKRQRFQDNESPNSFFGTTIVPDLDSVTQFFQPPPPSHSSDGIGWDAPFTTSPYDSIAPPSTGSTNLREASYGDQDLDQIQYGGLDCFMDPAMTDCSPISDLSQVFSMHRSSISAPWEDRKRKQWRGSRDSGSLQEYSDMSLSPFDADHAAMTKTNKTLISQSLLRIYHDVLENNLGCWLAEDTCPYKMRSRRHDELVSIQNPGTTRNSRMEWGGVWSNRMYRRVKQLDLVAQSAKLISLTASENKAASKALDLVIIAFATQWRQGDRNTWENETEDAMFGDEFERTFQQTIWEQAKKALHDVSDLECYRVVFAELIFGLVLKPGPSHEFDGRATENRDRSVKSSILPRVMDIIVQSGPPVFMERAARKINALKFRYEAREAGFQETMRTFSNSTARDEKAPQQFSSEHRQTVGLLYWLAVMFDTLSASMNKRPVVISDEECRHDAAQEEASDHTQISILSRRWKLDLYAQDDPEKPLQLYWPCPYEAATRAISRSAAVKVLLFRHISYLQNALRRSEHGHVIEEIINTTISVYHYWGKTHGVFFRDLTSNYDSIPPRIKSWFLCIAIPWHLGCLMLADLIDFVDDNGLGLGNAERVDTDMAMTMRRTSSIELADLAVATTPPADMTKTQLPDFHFAVNESPLLTEPWTVLLIRAFTKAAIFHLTEAEDKLRKLGWSVLGQEREMLRMSIAHGESCVRALRFLGAKSGIAGAISKVLFQSLDLYKRQEDGFLSSQGLVF</sequence>
<dbReference type="RefSeq" id="XP_035341804.1">
    <property type="nucleotide sequence ID" value="XM_035485911.1"/>
</dbReference>
<evidence type="ECO:0000313" key="7">
    <source>
        <dbReference type="Proteomes" id="UP000509510"/>
    </source>
</evidence>
<dbReference type="AlphaFoldDB" id="A0A7H8QP46"/>
<dbReference type="CDD" id="cd00067">
    <property type="entry name" value="GAL4"/>
    <property type="match status" value="1"/>
</dbReference>
<dbReference type="GO" id="GO:0003677">
    <property type="term" value="F:DNA binding"/>
    <property type="evidence" value="ECO:0007669"/>
    <property type="project" value="UniProtKB-KW"/>
</dbReference>
<evidence type="ECO:0000313" key="6">
    <source>
        <dbReference type="EMBL" id="QKX55626.1"/>
    </source>
</evidence>
<proteinExistence type="predicted"/>
<keyword evidence="4" id="KW-0539">Nucleus</keyword>
<accession>A0A7H8QP46</accession>
<feature type="region of interest" description="Disordered" evidence="5">
    <location>
        <begin position="104"/>
        <end position="137"/>
    </location>
</feature>
<dbReference type="OrthoDB" id="4222386at2759"/>
<evidence type="ECO:0000256" key="2">
    <source>
        <dbReference type="ARBA" id="ARBA00023125"/>
    </source>
</evidence>
<keyword evidence="7" id="KW-1185">Reference proteome</keyword>
<feature type="compositionally biased region" description="Polar residues" evidence="5">
    <location>
        <begin position="121"/>
        <end position="137"/>
    </location>
</feature>
<keyword evidence="1" id="KW-0805">Transcription regulation</keyword>
<keyword evidence="3" id="KW-0804">Transcription</keyword>
<gene>
    <name evidence="6" type="ORF">TRUGW13939_02723</name>
</gene>
<evidence type="ECO:0000256" key="4">
    <source>
        <dbReference type="ARBA" id="ARBA00023242"/>
    </source>
</evidence>
<protein>
    <recommendedName>
        <fullName evidence="8">Zn(2)-C6 fungal-type domain-containing protein</fullName>
    </recommendedName>
</protein>
<dbReference type="InterPro" id="IPR001138">
    <property type="entry name" value="Zn2Cys6_DnaBD"/>
</dbReference>
<dbReference type="EMBL" id="CP055899">
    <property type="protein sequence ID" value="QKX55626.1"/>
    <property type="molecule type" value="Genomic_DNA"/>
</dbReference>
<name>A0A7H8QP46_TALRU</name>
<evidence type="ECO:0008006" key="8">
    <source>
        <dbReference type="Google" id="ProtNLM"/>
    </source>
</evidence>
<keyword evidence="2" id="KW-0238">DNA-binding</keyword>
<reference evidence="7" key="1">
    <citation type="submission" date="2020-06" db="EMBL/GenBank/DDBJ databases">
        <title>A chromosome-scale genome assembly of Talaromyces rugulosus W13939.</title>
        <authorList>
            <person name="Wang B."/>
            <person name="Guo L."/>
            <person name="Ye K."/>
            <person name="Wang L."/>
        </authorList>
    </citation>
    <scope>NUCLEOTIDE SEQUENCE [LARGE SCALE GENOMIC DNA]</scope>
    <source>
        <strain evidence="7">W13939</strain>
    </source>
</reference>
<dbReference type="InterPro" id="IPR036864">
    <property type="entry name" value="Zn2-C6_fun-type_DNA-bd_sf"/>
</dbReference>
<dbReference type="Gene3D" id="4.10.240.10">
    <property type="entry name" value="Zn(2)-C6 fungal-type DNA-binding domain"/>
    <property type="match status" value="1"/>
</dbReference>
<dbReference type="GO" id="GO:0008270">
    <property type="term" value="F:zinc ion binding"/>
    <property type="evidence" value="ECO:0007669"/>
    <property type="project" value="InterPro"/>
</dbReference>
<evidence type="ECO:0000256" key="1">
    <source>
        <dbReference type="ARBA" id="ARBA00023015"/>
    </source>
</evidence>
<dbReference type="GeneID" id="55990230"/>